<dbReference type="EMBL" id="HBIK01005526">
    <property type="protein sequence ID" value="CAE0377705.1"/>
    <property type="molecule type" value="Transcribed_RNA"/>
</dbReference>
<dbReference type="AlphaFoldDB" id="A0A7S3K8H0"/>
<sequence length="146" mass="17175">MRGELENQKALDGIRHKYVYNTLLWDKLMDHKMRYPECQPKYKDFDYSKKYAVEKSIVDAIPTVPDGEKFKLDSLDKERIKIDDINQRSSQFLAQTINDKARVELDKLDSNLFNTEGSKTYRDAHDAYSRMGGLKTGEHQVNYKEF</sequence>
<organism evidence="1">
    <name type="scientific">Euplotes crassus</name>
    <dbReference type="NCBI Taxonomy" id="5936"/>
    <lineage>
        <taxon>Eukaryota</taxon>
        <taxon>Sar</taxon>
        <taxon>Alveolata</taxon>
        <taxon>Ciliophora</taxon>
        <taxon>Intramacronucleata</taxon>
        <taxon>Spirotrichea</taxon>
        <taxon>Hypotrichia</taxon>
        <taxon>Euplotida</taxon>
        <taxon>Euplotidae</taxon>
        <taxon>Moneuplotes</taxon>
    </lineage>
</organism>
<proteinExistence type="predicted"/>
<evidence type="ECO:0000313" key="1">
    <source>
        <dbReference type="EMBL" id="CAE0377705.1"/>
    </source>
</evidence>
<name>A0A7S3K8H0_EUPCR</name>
<reference evidence="1" key="1">
    <citation type="submission" date="2021-01" db="EMBL/GenBank/DDBJ databases">
        <authorList>
            <person name="Corre E."/>
            <person name="Pelletier E."/>
            <person name="Niang G."/>
            <person name="Scheremetjew M."/>
            <person name="Finn R."/>
            <person name="Kale V."/>
            <person name="Holt S."/>
            <person name="Cochrane G."/>
            <person name="Meng A."/>
            <person name="Brown T."/>
            <person name="Cohen L."/>
        </authorList>
    </citation>
    <scope>NUCLEOTIDE SEQUENCE</scope>
    <source>
        <strain evidence="1">CT5</strain>
    </source>
</reference>
<accession>A0A7S3K8H0</accession>
<protein>
    <submittedName>
        <fullName evidence="1">Uncharacterized protein</fullName>
    </submittedName>
</protein>
<gene>
    <name evidence="1" type="ORF">ECRA1380_LOCUS2663</name>
</gene>